<dbReference type="InterPro" id="IPR036291">
    <property type="entry name" value="NAD(P)-bd_dom_sf"/>
</dbReference>
<dbReference type="Gene3D" id="3.40.50.720">
    <property type="entry name" value="NAD(P)-binding Rossmann-like Domain"/>
    <property type="match status" value="1"/>
</dbReference>
<dbReference type="PANTHER" id="PTHR11011:SF45">
    <property type="entry name" value="FATTY ACYL-COA REDUCTASE CG8306-RELATED"/>
    <property type="match status" value="1"/>
</dbReference>
<accession>A0A3B1DI88</accession>
<evidence type="ECO:0000313" key="2">
    <source>
        <dbReference type="EMBL" id="VAX38631.1"/>
    </source>
</evidence>
<dbReference type="AlphaFoldDB" id="A0A3B1DI88"/>
<dbReference type="PANTHER" id="PTHR11011">
    <property type="entry name" value="MALE STERILITY PROTEIN 2-RELATED"/>
    <property type="match status" value="1"/>
</dbReference>
<dbReference type="InterPro" id="IPR013120">
    <property type="entry name" value="FAR_NAD-bd"/>
</dbReference>
<reference evidence="2" key="1">
    <citation type="submission" date="2018-06" db="EMBL/GenBank/DDBJ databases">
        <authorList>
            <person name="Zhirakovskaya E."/>
        </authorList>
    </citation>
    <scope>NUCLEOTIDE SEQUENCE</scope>
</reference>
<dbReference type="InterPro" id="IPR026055">
    <property type="entry name" value="FAR"/>
</dbReference>
<dbReference type="SUPFAM" id="SSF51735">
    <property type="entry name" value="NAD(P)-binding Rossmann-fold domains"/>
    <property type="match status" value="1"/>
</dbReference>
<sequence length="386" mass="43530">MSEYLLLTGATGLLGRYLMRDLLLADVPLAVLVRKNRKQSAEQRIDGVLATWEKRFGQPLSRPVVLEGDITQPSLGLDVDDLKWIDTHVDSVLNNAASLSFESGDRNAEPWLSNVDALETMLKVCEQTSVCDFHHVSTSYICGLRQGRVFENDLNVGQEFGNDYERSKIQAEQMVRESTLFDEKTFYRPAIIIGDSKTGFTTTFHGFYAVLRLAHTLLRSEVGQQIEGEDNSKAPPIRLNLCGDETKNLVPVDWVSEVMAHILCHRELHGSTYHLTPANRVTARDLNDTIESCCGRSNTTFSGKGELENPTFIEKLFYENMETYETYWRDDPEFDSSNTLKAVPHLPCPEVTPELLRYLGEKATEMNFRFNDEPATPQPVPEGSSI</sequence>
<proteinExistence type="predicted"/>
<evidence type="ECO:0000259" key="1">
    <source>
        <dbReference type="Pfam" id="PF07993"/>
    </source>
</evidence>
<dbReference type="GO" id="GO:0035336">
    <property type="term" value="P:long-chain fatty-acyl-CoA metabolic process"/>
    <property type="evidence" value="ECO:0007669"/>
    <property type="project" value="TreeGrafter"/>
</dbReference>
<gene>
    <name evidence="2" type="ORF">MNBD_PLANCTO02-404</name>
</gene>
<name>A0A3B1DI88_9ZZZZ</name>
<organism evidence="2">
    <name type="scientific">hydrothermal vent metagenome</name>
    <dbReference type="NCBI Taxonomy" id="652676"/>
    <lineage>
        <taxon>unclassified sequences</taxon>
        <taxon>metagenomes</taxon>
        <taxon>ecological metagenomes</taxon>
    </lineage>
</organism>
<dbReference type="Pfam" id="PF07993">
    <property type="entry name" value="NAD_binding_4"/>
    <property type="match status" value="1"/>
</dbReference>
<feature type="domain" description="Thioester reductase (TE)" evidence="1">
    <location>
        <begin position="7"/>
        <end position="259"/>
    </location>
</feature>
<protein>
    <submittedName>
        <fullName evidence="2">Probable acrA1 protein</fullName>
    </submittedName>
</protein>
<dbReference type="GO" id="GO:0080019">
    <property type="term" value="F:alcohol-forming very long-chain fatty acyl-CoA reductase activity"/>
    <property type="evidence" value="ECO:0007669"/>
    <property type="project" value="InterPro"/>
</dbReference>
<dbReference type="EMBL" id="UOGL01000233">
    <property type="protein sequence ID" value="VAX38631.1"/>
    <property type="molecule type" value="Genomic_DNA"/>
</dbReference>